<reference evidence="6 7" key="1">
    <citation type="submission" date="2018-04" db="EMBL/GenBank/DDBJ databases">
        <title>Aerococcus urinae genomes.</title>
        <authorList>
            <person name="Hilt E."/>
            <person name="Gilbert N.M."/>
            <person name="Thomas-White K."/>
            <person name="Putonti C."/>
            <person name="Lewis A.L."/>
            <person name="Visck K.L."/>
            <person name="Wolfe A.J."/>
        </authorList>
    </citation>
    <scope>NUCLEOTIDE SEQUENCE [LARGE SCALE GENOMIC DNA]</scope>
    <source>
        <strain evidence="6 7">UMB7480</strain>
    </source>
</reference>
<evidence type="ECO:0000313" key="6">
    <source>
        <dbReference type="EMBL" id="RAV77274.1"/>
    </source>
</evidence>
<comment type="similarity">
    <text evidence="1">Belongs to the 'phage' integrase family.</text>
</comment>
<gene>
    <name evidence="6" type="ORF">DBT54_09350</name>
</gene>
<keyword evidence="3" id="KW-0238">DNA-binding</keyword>
<keyword evidence="2" id="KW-0229">DNA integration</keyword>
<dbReference type="PROSITE" id="PS51898">
    <property type="entry name" value="TYR_RECOMBINASE"/>
    <property type="match status" value="1"/>
</dbReference>
<evidence type="ECO:0000259" key="5">
    <source>
        <dbReference type="PROSITE" id="PS51898"/>
    </source>
</evidence>
<proteinExistence type="inferred from homology"/>
<comment type="caution">
    <text evidence="6">The sequence shown here is derived from an EMBL/GenBank/DDBJ whole genome shotgun (WGS) entry which is preliminary data.</text>
</comment>
<evidence type="ECO:0000256" key="2">
    <source>
        <dbReference type="ARBA" id="ARBA00022908"/>
    </source>
</evidence>
<sequence>MATYNKYSNSQGEFWQVRGYLGVNEETGEKVECRKRGFQTKKEATAYYKEEQKKFLVGDRFKQNKRYTFKELYHEWASIYKNDVEISTFERNKDYFNLHILPAFGNIYIDKLSPKRIQAQVNDWYPQFAQYRRLFNNTKRVLKYAVDQGYIRENPCDKVHIPKKKLSYDTIDENKKKFYSRDELEDVLKSLSQMKTKRWYAFYRLLAFSGMRSEEIRALTWHDIDYKAKTINIDKAIARGKKVNKKRTQYLKGTKNDQSTRVISIDDKTLNILKSWKSEQSKTLTKLGFNIFNKNQLVFSQYKDNSYMNHSEPRNALSKVCKKYGLPMLNMHGFRHTHATLLADAGIPLKNAMERLGHKDLEMTLNVYTHVSKDSRDKSAQIFANYANF</sequence>
<evidence type="ECO:0000256" key="3">
    <source>
        <dbReference type="ARBA" id="ARBA00023125"/>
    </source>
</evidence>
<dbReference type="SUPFAM" id="SSF56349">
    <property type="entry name" value="DNA breaking-rejoining enzymes"/>
    <property type="match status" value="1"/>
</dbReference>
<evidence type="ECO:0000313" key="7">
    <source>
        <dbReference type="Proteomes" id="UP000251923"/>
    </source>
</evidence>
<dbReference type="Gene3D" id="1.10.443.10">
    <property type="entry name" value="Intergrase catalytic core"/>
    <property type="match status" value="1"/>
</dbReference>
<accession>A0A329P6Z3</accession>
<dbReference type="InterPro" id="IPR004107">
    <property type="entry name" value="Integrase_SAM-like_N"/>
</dbReference>
<dbReference type="GO" id="GO:0006310">
    <property type="term" value="P:DNA recombination"/>
    <property type="evidence" value="ECO:0007669"/>
    <property type="project" value="UniProtKB-KW"/>
</dbReference>
<dbReference type="EMBL" id="QMHM01000030">
    <property type="protein sequence ID" value="RAV77274.1"/>
    <property type="molecule type" value="Genomic_DNA"/>
</dbReference>
<dbReference type="InterPro" id="IPR010998">
    <property type="entry name" value="Integrase_recombinase_N"/>
</dbReference>
<dbReference type="Pfam" id="PF14659">
    <property type="entry name" value="Phage_int_SAM_3"/>
    <property type="match status" value="1"/>
</dbReference>
<name>A0A329P6Z3_9LACT</name>
<dbReference type="InterPro" id="IPR002104">
    <property type="entry name" value="Integrase_catalytic"/>
</dbReference>
<dbReference type="AlphaFoldDB" id="A0A329P6Z3"/>
<dbReference type="PANTHER" id="PTHR30629:SF6">
    <property type="entry name" value="PROPHAGE INTEGRASE INTA-RELATED"/>
    <property type="match status" value="1"/>
</dbReference>
<keyword evidence="4" id="KW-0233">DNA recombination</keyword>
<dbReference type="InterPro" id="IPR011010">
    <property type="entry name" value="DNA_brk_join_enz"/>
</dbReference>
<dbReference type="GeneID" id="86971098"/>
<dbReference type="Pfam" id="PF00589">
    <property type="entry name" value="Phage_integrase"/>
    <property type="match status" value="1"/>
</dbReference>
<protein>
    <submittedName>
        <fullName evidence="6">Site-specific integrase</fullName>
    </submittedName>
</protein>
<evidence type="ECO:0000256" key="4">
    <source>
        <dbReference type="ARBA" id="ARBA00023172"/>
    </source>
</evidence>
<dbReference type="GO" id="GO:0003677">
    <property type="term" value="F:DNA binding"/>
    <property type="evidence" value="ECO:0007669"/>
    <property type="project" value="UniProtKB-KW"/>
</dbReference>
<dbReference type="Gene3D" id="1.10.150.130">
    <property type="match status" value="1"/>
</dbReference>
<dbReference type="InterPro" id="IPR050808">
    <property type="entry name" value="Phage_Integrase"/>
</dbReference>
<dbReference type="CDD" id="cd01189">
    <property type="entry name" value="INT_ICEBs1_C_like"/>
    <property type="match status" value="1"/>
</dbReference>
<feature type="domain" description="Tyr recombinase" evidence="5">
    <location>
        <begin position="174"/>
        <end position="381"/>
    </location>
</feature>
<dbReference type="GO" id="GO:0015074">
    <property type="term" value="P:DNA integration"/>
    <property type="evidence" value="ECO:0007669"/>
    <property type="project" value="UniProtKB-KW"/>
</dbReference>
<evidence type="ECO:0000256" key="1">
    <source>
        <dbReference type="ARBA" id="ARBA00008857"/>
    </source>
</evidence>
<dbReference type="RefSeq" id="WP_111818641.1">
    <property type="nucleotide sequence ID" value="NZ_JASODG010000009.1"/>
</dbReference>
<dbReference type="PANTHER" id="PTHR30629">
    <property type="entry name" value="PROPHAGE INTEGRASE"/>
    <property type="match status" value="1"/>
</dbReference>
<dbReference type="Pfam" id="PF14657">
    <property type="entry name" value="Arm-DNA-bind_4"/>
    <property type="match status" value="1"/>
</dbReference>
<organism evidence="6 7">
    <name type="scientific">Aerococcus urinae</name>
    <dbReference type="NCBI Taxonomy" id="1376"/>
    <lineage>
        <taxon>Bacteria</taxon>
        <taxon>Bacillati</taxon>
        <taxon>Bacillota</taxon>
        <taxon>Bacilli</taxon>
        <taxon>Lactobacillales</taxon>
        <taxon>Aerococcaceae</taxon>
        <taxon>Aerococcus</taxon>
    </lineage>
</organism>
<dbReference type="InterPro" id="IPR028259">
    <property type="entry name" value="AP2-like_int_N"/>
</dbReference>
<dbReference type="InterPro" id="IPR013762">
    <property type="entry name" value="Integrase-like_cat_sf"/>
</dbReference>
<dbReference type="Proteomes" id="UP000251923">
    <property type="component" value="Unassembled WGS sequence"/>
</dbReference>